<dbReference type="CDD" id="cd06261">
    <property type="entry name" value="TM_PBP2"/>
    <property type="match status" value="1"/>
</dbReference>
<feature type="domain" description="ABC transmembrane type-1" evidence="6">
    <location>
        <begin position="68"/>
        <end position="267"/>
    </location>
</feature>
<keyword evidence="3 5" id="KW-1133">Transmembrane helix</keyword>
<dbReference type="GO" id="GO:0005886">
    <property type="term" value="C:plasma membrane"/>
    <property type="evidence" value="ECO:0007669"/>
    <property type="project" value="UniProtKB-SubCell"/>
</dbReference>
<evidence type="ECO:0000256" key="3">
    <source>
        <dbReference type="ARBA" id="ARBA00022989"/>
    </source>
</evidence>
<feature type="transmembrane region" description="Helical" evidence="5">
    <location>
        <begin position="148"/>
        <end position="170"/>
    </location>
</feature>
<keyword evidence="5" id="KW-0813">Transport</keyword>
<feature type="transmembrane region" description="Helical" evidence="5">
    <location>
        <begin position="517"/>
        <end position="543"/>
    </location>
</feature>
<organism evidence="7 8">
    <name type="scientific">Aminobacterium colombiense (strain DSM 12261 / ALA-1)</name>
    <dbReference type="NCBI Taxonomy" id="572547"/>
    <lineage>
        <taxon>Bacteria</taxon>
        <taxon>Thermotogati</taxon>
        <taxon>Synergistota</taxon>
        <taxon>Synergistia</taxon>
        <taxon>Synergistales</taxon>
        <taxon>Aminobacteriaceae</taxon>
        <taxon>Aminobacterium</taxon>
    </lineage>
</organism>
<dbReference type="EMBL" id="CP001997">
    <property type="protein sequence ID" value="ADE58001.1"/>
    <property type="molecule type" value="Genomic_DNA"/>
</dbReference>
<comment type="similarity">
    <text evidence="5">Belongs to the binding-protein-dependent transport system permease family.</text>
</comment>
<feature type="transmembrane region" description="Helical" evidence="5">
    <location>
        <begin position="315"/>
        <end position="334"/>
    </location>
</feature>
<evidence type="ECO:0000313" key="7">
    <source>
        <dbReference type="EMBL" id="ADE58001.1"/>
    </source>
</evidence>
<reference evidence="7 8" key="1">
    <citation type="journal article" date="2010" name="Stand. Genomic Sci.">
        <title>Complete genome sequence of Aminobacterium colombiense type strain (ALA-1).</title>
        <authorList>
            <person name="Chertkov O."/>
            <person name="Sikorski J."/>
            <person name="Brambilla E."/>
            <person name="Lapidus A."/>
            <person name="Copeland A."/>
            <person name="Glavina Del Rio T."/>
            <person name="Nolan M."/>
            <person name="Lucas S."/>
            <person name="Tice H."/>
            <person name="Cheng J.F."/>
            <person name="Han C."/>
            <person name="Detter J.C."/>
            <person name="Bruce D."/>
            <person name="Tapia R."/>
            <person name="Goodwin L."/>
            <person name="Pitluck S."/>
            <person name="Liolios K."/>
            <person name="Ivanova N."/>
            <person name="Mavromatis K."/>
            <person name="Ovchinnikova G."/>
            <person name="Pati A."/>
            <person name="Chen A."/>
            <person name="Palaniappan K."/>
            <person name="Land M."/>
            <person name="Hauser L."/>
            <person name="Chang Y.J."/>
            <person name="Jeffries C.D."/>
            <person name="Spring S."/>
            <person name="Rohde M."/>
            <person name="Goker M."/>
            <person name="Bristow J."/>
            <person name="Eisen J.A."/>
            <person name="Markowitz V."/>
            <person name="Hugenholtz P."/>
            <person name="Kyrpides N.C."/>
            <person name="Klenk H.P."/>
        </authorList>
    </citation>
    <scope>NUCLEOTIDE SEQUENCE [LARGE SCALE GENOMIC DNA]</scope>
    <source>
        <strain evidence="8">DSM 12261 / ALA-1</strain>
    </source>
</reference>
<keyword evidence="2 5" id="KW-0812">Transmembrane</keyword>
<dbReference type="HOGENOM" id="CLU_021838_1_1_0"/>
<gene>
    <name evidence="7" type="ordered locus">Amico_1889</name>
</gene>
<evidence type="ECO:0000256" key="2">
    <source>
        <dbReference type="ARBA" id="ARBA00022692"/>
    </source>
</evidence>
<evidence type="ECO:0000256" key="5">
    <source>
        <dbReference type="RuleBase" id="RU363032"/>
    </source>
</evidence>
<evidence type="ECO:0000313" key="8">
    <source>
        <dbReference type="Proteomes" id="UP000002366"/>
    </source>
</evidence>
<proteinExistence type="inferred from homology"/>
<dbReference type="GO" id="GO:0055085">
    <property type="term" value="P:transmembrane transport"/>
    <property type="evidence" value="ECO:0007669"/>
    <property type="project" value="InterPro"/>
</dbReference>
<feature type="transmembrane region" description="Helical" evidence="5">
    <location>
        <begin position="20"/>
        <end position="39"/>
    </location>
</feature>
<dbReference type="Proteomes" id="UP000002366">
    <property type="component" value="Chromosome"/>
</dbReference>
<evidence type="ECO:0000256" key="4">
    <source>
        <dbReference type="ARBA" id="ARBA00023136"/>
    </source>
</evidence>
<dbReference type="PANTHER" id="PTHR43496:SF1">
    <property type="entry name" value="POLYGALACTURONAN_RHAMNOGALACTURONAN TRANSPORT SYSTEM PERMEASE PROTEIN YTEP"/>
    <property type="match status" value="1"/>
</dbReference>
<dbReference type="STRING" id="572547.Amico_1889"/>
<keyword evidence="8" id="KW-1185">Reference proteome</keyword>
<dbReference type="AlphaFoldDB" id="D5EHG9"/>
<dbReference type="InterPro" id="IPR035906">
    <property type="entry name" value="MetI-like_sf"/>
</dbReference>
<dbReference type="Gene3D" id="1.10.3720.10">
    <property type="entry name" value="MetI-like"/>
    <property type="match status" value="2"/>
</dbReference>
<accession>D5EHG9</accession>
<evidence type="ECO:0000256" key="1">
    <source>
        <dbReference type="ARBA" id="ARBA00004141"/>
    </source>
</evidence>
<keyword evidence="4 5" id="KW-0472">Membrane</keyword>
<comment type="subcellular location">
    <subcellularLocation>
        <location evidence="5">Cell membrane</location>
        <topology evidence="5">Multi-pass membrane protein</topology>
    </subcellularLocation>
    <subcellularLocation>
        <location evidence="1">Membrane</location>
        <topology evidence="1">Multi-pass membrane protein</topology>
    </subcellularLocation>
</comment>
<name>D5EHG9_AMICL</name>
<evidence type="ECO:0000259" key="6">
    <source>
        <dbReference type="PROSITE" id="PS50928"/>
    </source>
</evidence>
<protein>
    <submittedName>
        <fullName evidence="7">Binding-protein-dependent transport systems inner membrane component</fullName>
    </submittedName>
</protein>
<feature type="transmembrane region" description="Helical" evidence="5">
    <location>
        <begin position="74"/>
        <end position="93"/>
    </location>
</feature>
<dbReference type="SUPFAM" id="SSF161098">
    <property type="entry name" value="MetI-like"/>
    <property type="match status" value="2"/>
</dbReference>
<dbReference type="PROSITE" id="PS50928">
    <property type="entry name" value="ABC_TM1"/>
    <property type="match status" value="2"/>
</dbReference>
<dbReference type="KEGG" id="aco:Amico_1889"/>
<sequence length="565" mass="62071">MAARQNSKDSFGGASKGAPFYIYLLMAASVLVFILWPTVCILKGSVYFDGAFSLEHYRNLLVINRTLLKNSLVVGFWTTILALFIGVCCALYITHTSFKAKKALVMVLLLTMISPPFVSSLAYIMLFGRRGLITWKLLGLHWSPYGPHGIIMMESIELATIAAFLIIAVLRGIDRSLEQASLDLGGSKWNTLCHVTLPLARPGIVTAALIVFIRSLSDFGTPMFIGGNYNVLATQAYMTAIGIYNLPKASAISTLLVIPAFVVFLIYRKMMTKTPLFSKRVTGADTQGSRLPSWVNAVVFTVTWSFILFELLKYGTIFCGAIVKTWGVNFSLTLHHLQTLKLSKLHCLLRSIKYATLSAFTAGIMGTALAWFLGRQKGPLTRTIDFIADLPFILPGPFFGIAYLLAFNWMPEALLGSGFLIVANCVYRQLTLGIKSGVSVLSQVNPELEDAVRDQGGKGLDVFKDIIMPSLKPAFLVSFINTFTFTMTTVGGIIFLVTPYTKVATAEMFDAIQNGDIGVSSVMASVIILVVMIVNVGFSWFFLRKKTTDPQKTEESYVPSIETAQ</sequence>
<dbReference type="RefSeq" id="WP_013049263.1">
    <property type="nucleotide sequence ID" value="NC_014011.1"/>
</dbReference>
<feature type="transmembrane region" description="Helical" evidence="5">
    <location>
        <begin position="474"/>
        <end position="497"/>
    </location>
</feature>
<feature type="transmembrane region" description="Helical" evidence="5">
    <location>
        <begin position="191"/>
        <end position="213"/>
    </location>
</feature>
<dbReference type="InterPro" id="IPR000515">
    <property type="entry name" value="MetI-like"/>
</dbReference>
<feature type="transmembrane region" description="Helical" evidence="5">
    <location>
        <begin position="354"/>
        <end position="374"/>
    </location>
</feature>
<feature type="transmembrane region" description="Helical" evidence="5">
    <location>
        <begin position="291"/>
        <end position="309"/>
    </location>
</feature>
<dbReference type="PANTHER" id="PTHR43496">
    <property type="entry name" value="PROTEIN LPLB"/>
    <property type="match status" value="1"/>
</dbReference>
<feature type="transmembrane region" description="Helical" evidence="5">
    <location>
        <begin position="105"/>
        <end position="128"/>
    </location>
</feature>
<dbReference type="Pfam" id="PF00528">
    <property type="entry name" value="BPD_transp_1"/>
    <property type="match status" value="2"/>
</dbReference>
<dbReference type="eggNOG" id="COG1178">
    <property type="taxonomic scope" value="Bacteria"/>
</dbReference>
<feature type="transmembrane region" description="Helical" evidence="5">
    <location>
        <begin position="251"/>
        <end position="270"/>
    </location>
</feature>
<feature type="domain" description="ABC transmembrane type-1" evidence="6">
    <location>
        <begin position="348"/>
        <end position="538"/>
    </location>
</feature>